<dbReference type="InterPro" id="IPR050390">
    <property type="entry name" value="C5-Methyltransferase"/>
</dbReference>
<dbReference type="PROSITE" id="PS00094">
    <property type="entry name" value="C5_MTASE_1"/>
    <property type="match status" value="1"/>
</dbReference>
<dbReference type="Pfam" id="PF00145">
    <property type="entry name" value="DNA_methylase"/>
    <property type="match status" value="1"/>
</dbReference>
<keyword evidence="2 6" id="KW-0808">Transferase</keyword>
<dbReference type="PRINTS" id="PR00105">
    <property type="entry name" value="C5METTRFRASE"/>
</dbReference>
<evidence type="ECO:0000256" key="6">
    <source>
        <dbReference type="PROSITE-ProRule" id="PRU01016"/>
    </source>
</evidence>
<sequence>MKEYYTLSEVADLLGKSKETLRRWDNNGKLTAVREPMSNYRVYKKEQLKIFDELDFLFENDTPKKGTEPSKAFSVLELFAGAGGLAIGLEKAGLKCIALNEIDHWAAETLRVNRPSWNVIEADIRNISFADLAGRVDVVTGGFPCQAFSYAGKKLGLNDARGTLFYEFARVVNETQPLICVGENVRGLLNHDGGRTLEGMKSILDEIGYRVVEPKILKAIFHNVPQKRERLILIGIRKDIEVDFHFPKPNKKIYTLKDALKKGELFPTDVPVSAGSGYPKRKKEILEKVPPGGYWRDLPLDLQKEYMQKSFYLGGGKTGMARRMSWDEPSLTLTCSPAQKQTERCHPDETRPFTVREYARIQTFPDEWKFAGSVSQQYKQIGNAVPVNLAKDLGISIVAFLNQVYAKYQLEQKNLDIHQMSLPI</sequence>
<dbReference type="SUPFAM" id="SSF53335">
    <property type="entry name" value="S-adenosyl-L-methionine-dependent methyltransferases"/>
    <property type="match status" value="1"/>
</dbReference>
<comment type="similarity">
    <text evidence="6 7">Belongs to the class I-like SAM-binding methyltransferase superfamily. C5-methyltransferase family.</text>
</comment>
<dbReference type="InterPro" id="IPR001525">
    <property type="entry name" value="C5_MeTfrase"/>
</dbReference>
<evidence type="ECO:0000313" key="10">
    <source>
        <dbReference type="EMBL" id="MDN4165627.1"/>
    </source>
</evidence>
<dbReference type="PANTHER" id="PTHR10629:SF52">
    <property type="entry name" value="DNA (CYTOSINE-5)-METHYLTRANSFERASE 1"/>
    <property type="match status" value="1"/>
</dbReference>
<comment type="caution">
    <text evidence="10">The sequence shown here is derived from an EMBL/GenBank/DDBJ whole genome shotgun (WGS) entry which is preliminary data.</text>
</comment>
<dbReference type="InterPro" id="IPR031303">
    <property type="entry name" value="C5_meth_CS"/>
</dbReference>
<organism evidence="10 11">
    <name type="scientific">Shiella aurantiaca</name>
    <dbReference type="NCBI Taxonomy" id="3058365"/>
    <lineage>
        <taxon>Bacteria</taxon>
        <taxon>Pseudomonadati</taxon>
        <taxon>Bacteroidota</taxon>
        <taxon>Cytophagia</taxon>
        <taxon>Cytophagales</taxon>
        <taxon>Shiellaceae</taxon>
        <taxon>Shiella</taxon>
    </lineage>
</organism>
<dbReference type="Gene3D" id="1.10.1660.10">
    <property type="match status" value="1"/>
</dbReference>
<evidence type="ECO:0000256" key="3">
    <source>
        <dbReference type="ARBA" id="ARBA00022691"/>
    </source>
</evidence>
<comment type="catalytic activity">
    <reaction evidence="5 8">
        <text>a 2'-deoxycytidine in DNA + S-adenosyl-L-methionine = a 5-methyl-2'-deoxycytidine in DNA + S-adenosyl-L-homocysteine + H(+)</text>
        <dbReference type="Rhea" id="RHEA:13681"/>
        <dbReference type="Rhea" id="RHEA-COMP:11369"/>
        <dbReference type="Rhea" id="RHEA-COMP:11370"/>
        <dbReference type="ChEBI" id="CHEBI:15378"/>
        <dbReference type="ChEBI" id="CHEBI:57856"/>
        <dbReference type="ChEBI" id="CHEBI:59789"/>
        <dbReference type="ChEBI" id="CHEBI:85452"/>
        <dbReference type="ChEBI" id="CHEBI:85454"/>
        <dbReference type="EC" id="2.1.1.37"/>
    </reaction>
</comment>
<evidence type="ECO:0000256" key="1">
    <source>
        <dbReference type="ARBA" id="ARBA00022603"/>
    </source>
</evidence>
<dbReference type="PROSITE" id="PS00095">
    <property type="entry name" value="C5_MTASE_2"/>
    <property type="match status" value="1"/>
</dbReference>
<dbReference type="NCBIfam" id="TIGR00675">
    <property type="entry name" value="dcm"/>
    <property type="match status" value="1"/>
</dbReference>
<keyword evidence="4" id="KW-0680">Restriction system</keyword>
<dbReference type="InterPro" id="IPR000551">
    <property type="entry name" value="MerR-type_HTH_dom"/>
</dbReference>
<dbReference type="GO" id="GO:0003886">
    <property type="term" value="F:DNA (cytosine-5-)-methyltransferase activity"/>
    <property type="evidence" value="ECO:0007669"/>
    <property type="project" value="UniProtKB-EC"/>
</dbReference>
<dbReference type="InterPro" id="IPR029063">
    <property type="entry name" value="SAM-dependent_MTases_sf"/>
</dbReference>
<evidence type="ECO:0000256" key="4">
    <source>
        <dbReference type="ARBA" id="ARBA00022747"/>
    </source>
</evidence>
<keyword evidence="1 6" id="KW-0489">Methyltransferase</keyword>
<name>A0ABT8F572_9BACT</name>
<dbReference type="SUPFAM" id="SSF46955">
    <property type="entry name" value="Putative DNA-binding domain"/>
    <property type="match status" value="1"/>
</dbReference>
<evidence type="ECO:0000256" key="2">
    <source>
        <dbReference type="ARBA" id="ARBA00022679"/>
    </source>
</evidence>
<proteinExistence type="inferred from homology"/>
<dbReference type="RefSeq" id="WP_320004157.1">
    <property type="nucleotide sequence ID" value="NZ_JAUHJS010000004.1"/>
</dbReference>
<dbReference type="Proteomes" id="UP001168552">
    <property type="component" value="Unassembled WGS sequence"/>
</dbReference>
<keyword evidence="11" id="KW-1185">Reference proteome</keyword>
<dbReference type="PROSITE" id="PS51679">
    <property type="entry name" value="SAM_MT_C5"/>
    <property type="match status" value="1"/>
</dbReference>
<dbReference type="PANTHER" id="PTHR10629">
    <property type="entry name" value="CYTOSINE-SPECIFIC METHYLTRANSFERASE"/>
    <property type="match status" value="1"/>
</dbReference>
<evidence type="ECO:0000313" key="11">
    <source>
        <dbReference type="Proteomes" id="UP001168552"/>
    </source>
</evidence>
<gene>
    <name evidence="10" type="primary">dcm</name>
    <name evidence="10" type="ORF">QWY31_08945</name>
</gene>
<protein>
    <recommendedName>
        <fullName evidence="8">Cytosine-specific methyltransferase</fullName>
        <ecNumber evidence="8">2.1.1.37</ecNumber>
    </recommendedName>
</protein>
<dbReference type="Gene3D" id="3.40.50.150">
    <property type="entry name" value="Vaccinia Virus protein VP39"/>
    <property type="match status" value="1"/>
</dbReference>
<accession>A0ABT8F572</accession>
<dbReference type="Pfam" id="PF00376">
    <property type="entry name" value="MerR"/>
    <property type="match status" value="1"/>
</dbReference>
<dbReference type="EMBL" id="JAUHJS010000004">
    <property type="protein sequence ID" value="MDN4165627.1"/>
    <property type="molecule type" value="Genomic_DNA"/>
</dbReference>
<dbReference type="CDD" id="cd00315">
    <property type="entry name" value="Cyt_C5_DNA_methylase"/>
    <property type="match status" value="1"/>
</dbReference>
<reference evidence="10" key="1">
    <citation type="submission" date="2023-06" db="EMBL/GenBank/DDBJ databases">
        <title>Cytophagales bacterium Strain LB-30, isolated from soil.</title>
        <authorList>
            <person name="Liu B."/>
        </authorList>
    </citation>
    <scope>NUCLEOTIDE SEQUENCE</scope>
    <source>
        <strain evidence="10">LB-30</strain>
    </source>
</reference>
<dbReference type="InterPro" id="IPR018117">
    <property type="entry name" value="C5_DNA_meth_AS"/>
</dbReference>
<dbReference type="InterPro" id="IPR009061">
    <property type="entry name" value="DNA-bd_dom_put_sf"/>
</dbReference>
<feature type="domain" description="HTH merR-type" evidence="9">
    <location>
        <begin position="4"/>
        <end position="63"/>
    </location>
</feature>
<evidence type="ECO:0000256" key="8">
    <source>
        <dbReference type="RuleBase" id="RU000417"/>
    </source>
</evidence>
<keyword evidence="3 6" id="KW-0949">S-adenosyl-L-methionine</keyword>
<evidence type="ECO:0000259" key="9">
    <source>
        <dbReference type="PROSITE" id="PS50937"/>
    </source>
</evidence>
<dbReference type="Gene3D" id="3.90.120.10">
    <property type="entry name" value="DNA Methylase, subunit A, domain 2"/>
    <property type="match status" value="1"/>
</dbReference>
<feature type="active site" evidence="6">
    <location>
        <position position="145"/>
    </location>
</feature>
<evidence type="ECO:0000256" key="5">
    <source>
        <dbReference type="ARBA" id="ARBA00047422"/>
    </source>
</evidence>
<dbReference type="EC" id="2.1.1.37" evidence="8"/>
<dbReference type="GO" id="GO:0032259">
    <property type="term" value="P:methylation"/>
    <property type="evidence" value="ECO:0007669"/>
    <property type="project" value="UniProtKB-KW"/>
</dbReference>
<dbReference type="CDD" id="cd04762">
    <property type="entry name" value="HTH_MerR-trunc"/>
    <property type="match status" value="1"/>
</dbReference>
<evidence type="ECO:0000256" key="7">
    <source>
        <dbReference type="RuleBase" id="RU000416"/>
    </source>
</evidence>
<dbReference type="PROSITE" id="PS50937">
    <property type="entry name" value="HTH_MERR_2"/>
    <property type="match status" value="1"/>
</dbReference>